<accession>A0A1F5RCP0</accession>
<dbReference type="GO" id="GO:0043190">
    <property type="term" value="C:ATP-binding cassette (ABC) transporter complex"/>
    <property type="evidence" value="ECO:0007669"/>
    <property type="project" value="InterPro"/>
</dbReference>
<feature type="domain" description="ABC transmembrane type-2" evidence="9">
    <location>
        <begin position="137"/>
        <end position="382"/>
    </location>
</feature>
<keyword evidence="6 8" id="KW-1133">Transmembrane helix</keyword>
<evidence type="ECO:0000256" key="7">
    <source>
        <dbReference type="ARBA" id="ARBA00023136"/>
    </source>
</evidence>
<dbReference type="PROSITE" id="PS51012">
    <property type="entry name" value="ABC_TM2"/>
    <property type="match status" value="1"/>
</dbReference>
<evidence type="ECO:0000256" key="5">
    <source>
        <dbReference type="ARBA" id="ARBA00022692"/>
    </source>
</evidence>
<dbReference type="InterPro" id="IPR051449">
    <property type="entry name" value="ABC-2_transporter_component"/>
</dbReference>
<organism evidence="10 11">
    <name type="scientific">Candidatus Edwardsbacteria bacterium GWF2_54_11</name>
    <dbReference type="NCBI Taxonomy" id="1817851"/>
    <lineage>
        <taxon>Bacteria</taxon>
        <taxon>Candidatus Edwardsiibacteriota</taxon>
    </lineage>
</organism>
<comment type="subcellular location">
    <subcellularLocation>
        <location evidence="1 8">Cell membrane</location>
        <topology evidence="1 8">Multi-pass membrane protein</topology>
    </subcellularLocation>
</comment>
<evidence type="ECO:0000256" key="8">
    <source>
        <dbReference type="RuleBase" id="RU361157"/>
    </source>
</evidence>
<dbReference type="InterPro" id="IPR000412">
    <property type="entry name" value="ABC_2_transport"/>
</dbReference>
<keyword evidence="4 8" id="KW-1003">Cell membrane</keyword>
<keyword evidence="5 8" id="KW-0812">Transmembrane</keyword>
<comment type="caution">
    <text evidence="10">The sequence shown here is derived from an EMBL/GenBank/DDBJ whole genome shotgun (WGS) entry which is preliminary data.</text>
</comment>
<protein>
    <recommendedName>
        <fullName evidence="8">Transport permease protein</fullName>
    </recommendedName>
</protein>
<dbReference type="InterPro" id="IPR047817">
    <property type="entry name" value="ABC2_TM_bact-type"/>
</dbReference>
<dbReference type="Pfam" id="PF12698">
    <property type="entry name" value="ABC2_membrane_3"/>
    <property type="match status" value="1"/>
</dbReference>
<dbReference type="GO" id="GO:0140359">
    <property type="term" value="F:ABC-type transporter activity"/>
    <property type="evidence" value="ECO:0007669"/>
    <property type="project" value="InterPro"/>
</dbReference>
<name>A0A1F5RCP0_9BACT</name>
<feature type="transmembrane region" description="Helical" evidence="8">
    <location>
        <begin position="361"/>
        <end position="379"/>
    </location>
</feature>
<keyword evidence="3 8" id="KW-0813">Transport</keyword>
<reference evidence="10 11" key="1">
    <citation type="journal article" date="2016" name="Nat. Commun.">
        <title>Thousands of microbial genomes shed light on interconnected biogeochemical processes in an aquifer system.</title>
        <authorList>
            <person name="Anantharaman K."/>
            <person name="Brown C.T."/>
            <person name="Hug L.A."/>
            <person name="Sharon I."/>
            <person name="Castelle C.J."/>
            <person name="Probst A.J."/>
            <person name="Thomas B.C."/>
            <person name="Singh A."/>
            <person name="Wilkins M.J."/>
            <person name="Karaoz U."/>
            <person name="Brodie E.L."/>
            <person name="Williams K.H."/>
            <person name="Hubbard S.S."/>
            <person name="Banfield J.F."/>
        </authorList>
    </citation>
    <scope>NUCLEOTIDE SEQUENCE [LARGE SCALE GENOMIC DNA]</scope>
</reference>
<dbReference type="AlphaFoldDB" id="A0A1F5RCP0"/>
<evidence type="ECO:0000313" key="10">
    <source>
        <dbReference type="EMBL" id="OGF12182.1"/>
    </source>
</evidence>
<evidence type="ECO:0000256" key="3">
    <source>
        <dbReference type="ARBA" id="ARBA00022448"/>
    </source>
</evidence>
<evidence type="ECO:0000256" key="2">
    <source>
        <dbReference type="ARBA" id="ARBA00007783"/>
    </source>
</evidence>
<dbReference type="InterPro" id="IPR013525">
    <property type="entry name" value="ABC2_TM"/>
</dbReference>
<evidence type="ECO:0000256" key="1">
    <source>
        <dbReference type="ARBA" id="ARBA00004651"/>
    </source>
</evidence>
<dbReference type="Gene3D" id="3.40.1710.10">
    <property type="entry name" value="abc type-2 transporter like domain"/>
    <property type="match status" value="1"/>
</dbReference>
<evidence type="ECO:0000256" key="4">
    <source>
        <dbReference type="ARBA" id="ARBA00022475"/>
    </source>
</evidence>
<feature type="transmembrane region" description="Helical" evidence="8">
    <location>
        <begin position="298"/>
        <end position="321"/>
    </location>
</feature>
<dbReference type="EMBL" id="MFFM01000034">
    <property type="protein sequence ID" value="OGF12182.1"/>
    <property type="molecule type" value="Genomic_DNA"/>
</dbReference>
<dbReference type="PRINTS" id="PR00164">
    <property type="entry name" value="ABC2TRNSPORT"/>
</dbReference>
<evidence type="ECO:0000313" key="11">
    <source>
        <dbReference type="Proteomes" id="UP000177230"/>
    </source>
</evidence>
<dbReference type="PANTHER" id="PTHR30294:SF29">
    <property type="entry name" value="MULTIDRUG ABC TRANSPORTER PERMEASE YBHS-RELATED"/>
    <property type="match status" value="1"/>
</dbReference>
<evidence type="ECO:0000256" key="6">
    <source>
        <dbReference type="ARBA" id="ARBA00022989"/>
    </source>
</evidence>
<feature type="transmembrane region" description="Helical" evidence="8">
    <location>
        <begin position="266"/>
        <end position="289"/>
    </location>
</feature>
<keyword evidence="7 8" id="KW-0472">Membrane</keyword>
<evidence type="ECO:0000259" key="9">
    <source>
        <dbReference type="PROSITE" id="PS51012"/>
    </source>
</evidence>
<gene>
    <name evidence="10" type="ORF">A2024_04125</name>
</gene>
<feature type="transmembrane region" description="Helical" evidence="8">
    <location>
        <begin position="31"/>
        <end position="49"/>
    </location>
</feature>
<sequence length="384" mass="42423">MPLISSGTKADRVASVIKKELRQIMRDKRSLGILFFIPLFMLVMFGYALNFDVKHTSLAVVDLDLSRESRHLISEFSHSEYFTVKHLPSAVKELDHLLGSEKVRAAIVIPRGYAADLAQGRSPTVQVILDGVNANAANTIQGYLNAFFLNYSYQLTIKVARRLGVAAINQPIDYRPRIWFNPELKSAKFLIPGLIGFILMVVGVISTSLSIVKEKERGTMEQILVSPINPLELIMGKTIPYIAISLLSTAIILVVGYVLFDVYVMGSLLLLFLTTFIFLLGALGMGLLISSISETQQLAFLVAVISTILPSFLLSGFVFSIRNMPEAIQLITYAVPTRYYLVALRGIILKGAGFGAIWDQLLFLMGFATVMLLVSAIRIKRSGL</sequence>
<proteinExistence type="inferred from homology"/>
<feature type="transmembrane region" description="Helical" evidence="8">
    <location>
        <begin position="239"/>
        <end position="260"/>
    </location>
</feature>
<dbReference type="Proteomes" id="UP000177230">
    <property type="component" value="Unassembled WGS sequence"/>
</dbReference>
<feature type="transmembrane region" description="Helical" evidence="8">
    <location>
        <begin position="189"/>
        <end position="212"/>
    </location>
</feature>
<comment type="similarity">
    <text evidence="2 8">Belongs to the ABC-2 integral membrane protein family.</text>
</comment>
<dbReference type="PANTHER" id="PTHR30294">
    <property type="entry name" value="MEMBRANE COMPONENT OF ABC TRANSPORTER YHHJ-RELATED"/>
    <property type="match status" value="1"/>
</dbReference>